<dbReference type="Proteomes" id="UP000400981">
    <property type="component" value="Unassembled WGS sequence"/>
</dbReference>
<protein>
    <submittedName>
        <fullName evidence="3">Secretion system apparatus</fullName>
    </submittedName>
</protein>
<name>A0A5E4SQN3_9BURK</name>
<proteinExistence type="predicted"/>
<sequence length="378" mass="41904">MVERLPSSGTSAGRAPQDNLTLERRLAHEWLPLDGEASAARALPADVPGHIALIEATLAQNEEAAVAESQENLSFALGVRFRRTGERDVRDDKQRARALFEQQMHRLARVSAAQFERMRGQLRDLPFVPDPHALIRQAHMSAGHAALVVAAWLADEGLDSATRTRLRRTLDELTSSETWAIEAFAALECGGGQNPGMALMQQLKSLFRQSQGPQRSLTQWFDECRRLPQRRARLRALLQALGLELGAQQTDADVQRLVAVVDDLRRVTLFLTLESACEQSAQTLRAAGVRAFETDAMIAEMLTLLDQPWVGAQWLAQRAAYLGMVTIDARYAFARELTRLVQAAHEGCFRDETQRETLGEALDVWRAEIAHEGEAAGA</sequence>
<dbReference type="InterPro" id="IPR013351">
    <property type="entry name" value="T3SS_TyeA-rel"/>
</dbReference>
<dbReference type="Gene3D" id="1.20.1280.80">
    <property type="match status" value="1"/>
</dbReference>
<reference evidence="3 4" key="1">
    <citation type="submission" date="2019-08" db="EMBL/GenBank/DDBJ databases">
        <authorList>
            <person name="Peeters C."/>
        </authorList>
    </citation>
    <scope>NUCLEOTIDE SEQUENCE [LARGE SCALE GENOMIC DNA]</scope>
    <source>
        <strain evidence="3 4">LMG 31012</strain>
    </source>
</reference>
<evidence type="ECO:0000259" key="2">
    <source>
        <dbReference type="Pfam" id="PF09059"/>
    </source>
</evidence>
<dbReference type="RefSeq" id="WP_150588198.1">
    <property type="nucleotide sequence ID" value="NZ_CABPSH010000002.1"/>
</dbReference>
<dbReference type="OrthoDB" id="8938276at2"/>
<dbReference type="InterPro" id="IPR038347">
    <property type="entry name" value="TyeA_sf"/>
</dbReference>
<dbReference type="Pfam" id="PF07201">
    <property type="entry name" value="HrpJ"/>
    <property type="match status" value="1"/>
</dbReference>
<evidence type="ECO:0000259" key="1">
    <source>
        <dbReference type="Pfam" id="PF07201"/>
    </source>
</evidence>
<feature type="domain" description="Hypersensitivity response secretion-like HrpJ" evidence="1">
    <location>
        <begin position="66"/>
        <end position="223"/>
    </location>
</feature>
<dbReference type="InterPro" id="IPR015144">
    <property type="entry name" value="T3SS_TyeA"/>
</dbReference>
<evidence type="ECO:0000313" key="3">
    <source>
        <dbReference type="EMBL" id="VVD77765.1"/>
    </source>
</evidence>
<dbReference type="GO" id="GO:0046903">
    <property type="term" value="P:secretion"/>
    <property type="evidence" value="ECO:0007669"/>
    <property type="project" value="InterPro"/>
</dbReference>
<dbReference type="SUPFAM" id="SSF140591">
    <property type="entry name" value="Type III secretion system domain"/>
    <property type="match status" value="1"/>
</dbReference>
<dbReference type="EMBL" id="CABPSH010000002">
    <property type="protein sequence ID" value="VVD77765.1"/>
    <property type="molecule type" value="Genomic_DNA"/>
</dbReference>
<accession>A0A5E4SQN3</accession>
<feature type="domain" description="Type III secretion system effector delivery regulator TyeA" evidence="2">
    <location>
        <begin position="297"/>
        <end position="358"/>
    </location>
</feature>
<dbReference type="AlphaFoldDB" id="A0A5E4SQN3"/>
<dbReference type="InterPro" id="IPR010812">
    <property type="entry name" value="HrpJ-like"/>
</dbReference>
<evidence type="ECO:0000313" key="4">
    <source>
        <dbReference type="Proteomes" id="UP000400981"/>
    </source>
</evidence>
<dbReference type="GO" id="GO:0019867">
    <property type="term" value="C:outer membrane"/>
    <property type="evidence" value="ECO:0007669"/>
    <property type="project" value="InterPro"/>
</dbReference>
<organism evidence="3 4">
    <name type="scientific">Pandoraea eparura</name>
    <dbReference type="NCBI Taxonomy" id="2508291"/>
    <lineage>
        <taxon>Bacteria</taxon>
        <taxon>Pseudomonadati</taxon>
        <taxon>Pseudomonadota</taxon>
        <taxon>Betaproteobacteria</taxon>
        <taxon>Burkholderiales</taxon>
        <taxon>Burkholderiaceae</taxon>
        <taxon>Pandoraea</taxon>
    </lineage>
</organism>
<dbReference type="Pfam" id="PF09059">
    <property type="entry name" value="TyeA"/>
    <property type="match status" value="1"/>
</dbReference>
<keyword evidence="4" id="KW-1185">Reference proteome</keyword>
<gene>
    <name evidence="3" type="ORF">PEP31012_00932</name>
</gene>
<dbReference type="NCBIfam" id="TIGR02511">
    <property type="entry name" value="type_III_tyeA"/>
    <property type="match status" value="1"/>
</dbReference>